<comment type="caution">
    <text evidence="2">The sequence shown here is derived from an EMBL/GenBank/DDBJ whole genome shotgun (WGS) entry which is preliminary data.</text>
</comment>
<protein>
    <recommendedName>
        <fullName evidence="4">DUF5329 domain-containing protein</fullName>
    </recommendedName>
</protein>
<dbReference type="RefSeq" id="WP_144814701.1">
    <property type="nucleotide sequence ID" value="NZ_VLKP01000007.1"/>
</dbReference>
<dbReference type="EMBL" id="VLKP01000007">
    <property type="protein sequence ID" value="TWI10225.1"/>
    <property type="molecule type" value="Genomic_DNA"/>
</dbReference>
<evidence type="ECO:0000313" key="2">
    <source>
        <dbReference type="EMBL" id="TWI10225.1"/>
    </source>
</evidence>
<reference evidence="2 3" key="1">
    <citation type="journal article" date="2015" name="Stand. Genomic Sci.">
        <title>Genomic Encyclopedia of Bacterial and Archaeal Type Strains, Phase III: the genomes of soil and plant-associated and newly described type strains.</title>
        <authorList>
            <person name="Whitman W.B."/>
            <person name="Woyke T."/>
            <person name="Klenk H.P."/>
            <person name="Zhou Y."/>
            <person name="Lilburn T.G."/>
            <person name="Beck B.J."/>
            <person name="De Vos P."/>
            <person name="Vandamme P."/>
            <person name="Eisen J.A."/>
            <person name="Garrity G."/>
            <person name="Hugenholtz P."/>
            <person name="Kyrpides N.C."/>
        </authorList>
    </citation>
    <scope>NUCLEOTIDE SEQUENCE [LARGE SCALE GENOMIC DNA]</scope>
    <source>
        <strain evidence="2 3">CGMCC 1.10136</strain>
    </source>
</reference>
<evidence type="ECO:0008006" key="4">
    <source>
        <dbReference type="Google" id="ProtNLM"/>
    </source>
</evidence>
<proteinExistence type="predicted"/>
<feature type="signal peptide" evidence="1">
    <location>
        <begin position="1"/>
        <end position="20"/>
    </location>
</feature>
<evidence type="ECO:0000313" key="3">
    <source>
        <dbReference type="Proteomes" id="UP000316471"/>
    </source>
</evidence>
<dbReference type="Pfam" id="PF17263">
    <property type="entry name" value="DUF5329"/>
    <property type="match status" value="1"/>
</dbReference>
<organism evidence="2 3">
    <name type="scientific">Aerolutibacter ruishenii</name>
    <dbReference type="NCBI Taxonomy" id="686800"/>
    <lineage>
        <taxon>Bacteria</taxon>
        <taxon>Pseudomonadati</taxon>
        <taxon>Pseudomonadota</taxon>
        <taxon>Gammaproteobacteria</taxon>
        <taxon>Lysobacterales</taxon>
        <taxon>Lysobacteraceae</taxon>
        <taxon>Aerolutibacter</taxon>
    </lineage>
</organism>
<accession>A0A562LRG9</accession>
<dbReference type="OrthoDB" id="344871at2"/>
<feature type="chain" id="PRO_5022212639" description="DUF5329 domain-containing protein" evidence="1">
    <location>
        <begin position="21"/>
        <end position="125"/>
    </location>
</feature>
<evidence type="ECO:0000256" key="1">
    <source>
        <dbReference type="SAM" id="SignalP"/>
    </source>
</evidence>
<keyword evidence="3" id="KW-1185">Reference proteome</keyword>
<dbReference type="InterPro" id="IPR035242">
    <property type="entry name" value="DUF5329"/>
</dbReference>
<dbReference type="AlphaFoldDB" id="A0A562LRG9"/>
<gene>
    <name evidence="2" type="ORF">IP93_01802</name>
</gene>
<dbReference type="Proteomes" id="UP000316471">
    <property type="component" value="Unassembled WGS sequence"/>
</dbReference>
<keyword evidence="1" id="KW-0732">Signal</keyword>
<name>A0A562LRG9_9GAMM</name>
<sequence length="125" mass="13877">MKRALPLLLLLVLSVAAAQAPSARVTREIGQLFTALEHSGCQFQRNSSWHDAIAASAHLRRKYDYLLKKGAVTSTERFIELAASRSSMTDKPYRVRCSGAPTVESRTWFTRELSRLRADTAATAP</sequence>